<dbReference type="InterPro" id="IPR000719">
    <property type="entry name" value="Prot_kinase_dom"/>
</dbReference>
<evidence type="ECO:0000313" key="6">
    <source>
        <dbReference type="Proteomes" id="UP000008181"/>
    </source>
</evidence>
<keyword evidence="6" id="KW-1185">Reference proteome</keyword>
<dbReference type="InterPro" id="IPR050117">
    <property type="entry name" value="MAPK"/>
</dbReference>
<feature type="domain" description="Protein kinase" evidence="4">
    <location>
        <begin position="1"/>
        <end position="310"/>
    </location>
</feature>
<keyword evidence="1" id="KW-0808">Transferase</keyword>
<dbReference type="GO" id="GO:0005524">
    <property type="term" value="F:ATP binding"/>
    <property type="evidence" value="ECO:0007669"/>
    <property type="project" value="UniProtKB-KW"/>
</dbReference>
<name>G2RGF6_THETT</name>
<dbReference type="Gene3D" id="1.10.510.10">
    <property type="entry name" value="Transferase(Phosphotransferase) domain 1"/>
    <property type="match status" value="1"/>
</dbReference>
<evidence type="ECO:0000256" key="1">
    <source>
        <dbReference type="ARBA" id="ARBA00022527"/>
    </source>
</evidence>
<dbReference type="KEGG" id="ttt:THITE_2122994"/>
<sequence length="316" mass="36920">MSGLFRLGQVLRGSAGQYVITKQLQNTVWLATNHAQELVVIKSVKGHFRVANERDVLRRFSDRSPYIRPLLDEIVEPPEPTTIVLRHLDSHLWQASGERTLNRKELKYVSRRVLEALQVMHRDGFVHADVKPDNVLVNYSSDDSDNRFTDVQLADMGSSYPEDHKYAREGAPIGTTIWRSPETLLQLPWDTKTDIWSFGTLLISLIYGGHFNIFYPPGVKFDEPEFEVEVLKRQVQFFGPFPAEYMEIADNDTMKVVLWLMDAVFDKRKPFQYITEREICKKDKEFICWFMKLDPRDRPSADEILAHEWWREPDES</sequence>
<dbReference type="eggNOG" id="KOG0667">
    <property type="taxonomic scope" value="Eukaryota"/>
</dbReference>
<dbReference type="InterPro" id="IPR011009">
    <property type="entry name" value="Kinase-like_dom_sf"/>
</dbReference>
<dbReference type="GeneID" id="11523168"/>
<dbReference type="SMART" id="SM00220">
    <property type="entry name" value="S_TKc"/>
    <property type="match status" value="1"/>
</dbReference>
<protein>
    <recommendedName>
        <fullName evidence="4">Protein kinase domain-containing protein</fullName>
    </recommendedName>
</protein>
<evidence type="ECO:0000256" key="3">
    <source>
        <dbReference type="ARBA" id="ARBA00022840"/>
    </source>
</evidence>
<organism evidence="5 6">
    <name type="scientific">Thermothielavioides terrestris (strain ATCC 38088 / NRRL 8126)</name>
    <name type="common">Thielavia terrestris</name>
    <dbReference type="NCBI Taxonomy" id="578455"/>
    <lineage>
        <taxon>Eukaryota</taxon>
        <taxon>Fungi</taxon>
        <taxon>Dikarya</taxon>
        <taxon>Ascomycota</taxon>
        <taxon>Pezizomycotina</taxon>
        <taxon>Sordariomycetes</taxon>
        <taxon>Sordariomycetidae</taxon>
        <taxon>Sordariales</taxon>
        <taxon>Chaetomiaceae</taxon>
        <taxon>Thermothielavioides</taxon>
        <taxon>Thermothielavioides terrestris</taxon>
    </lineage>
</organism>
<dbReference type="EMBL" id="CP003014">
    <property type="protein sequence ID" value="AEO71041.1"/>
    <property type="molecule type" value="Genomic_DNA"/>
</dbReference>
<dbReference type="InterPro" id="IPR008271">
    <property type="entry name" value="Ser/Thr_kinase_AS"/>
</dbReference>
<keyword evidence="1" id="KW-0418">Kinase</keyword>
<dbReference type="HOGENOM" id="CLU_076146_0_0_1"/>
<dbReference type="AlphaFoldDB" id="G2RGF6"/>
<dbReference type="OrthoDB" id="10252171at2759"/>
<evidence type="ECO:0000256" key="2">
    <source>
        <dbReference type="ARBA" id="ARBA00022741"/>
    </source>
</evidence>
<dbReference type="PROSITE" id="PS50011">
    <property type="entry name" value="PROTEIN_KINASE_DOM"/>
    <property type="match status" value="1"/>
</dbReference>
<keyword evidence="1" id="KW-0723">Serine/threonine-protein kinase</keyword>
<reference evidence="5 6" key="1">
    <citation type="journal article" date="2011" name="Nat. Biotechnol.">
        <title>Comparative genomic analysis of the thermophilic biomass-degrading fungi Myceliophthora thermophila and Thielavia terrestris.</title>
        <authorList>
            <person name="Berka R.M."/>
            <person name="Grigoriev I.V."/>
            <person name="Otillar R."/>
            <person name="Salamov A."/>
            <person name="Grimwood J."/>
            <person name="Reid I."/>
            <person name="Ishmael N."/>
            <person name="John T."/>
            <person name="Darmond C."/>
            <person name="Moisan M.-C."/>
            <person name="Henrissat B."/>
            <person name="Coutinho P.M."/>
            <person name="Lombard V."/>
            <person name="Natvig D.O."/>
            <person name="Lindquist E."/>
            <person name="Schmutz J."/>
            <person name="Lucas S."/>
            <person name="Harris P."/>
            <person name="Powlowski J."/>
            <person name="Bellemare A."/>
            <person name="Taylor D."/>
            <person name="Butler G."/>
            <person name="de Vries R.P."/>
            <person name="Allijn I.E."/>
            <person name="van den Brink J."/>
            <person name="Ushinsky S."/>
            <person name="Storms R."/>
            <person name="Powell A.J."/>
            <person name="Paulsen I.T."/>
            <person name="Elbourne L.D.H."/>
            <person name="Baker S.E."/>
            <person name="Magnuson J."/>
            <person name="LaBoissiere S."/>
            <person name="Clutterbuck A.J."/>
            <person name="Martinez D."/>
            <person name="Wogulis M."/>
            <person name="de Leon A.L."/>
            <person name="Rey M.W."/>
            <person name="Tsang A."/>
        </authorList>
    </citation>
    <scope>NUCLEOTIDE SEQUENCE [LARGE SCALE GENOMIC DNA]</scope>
    <source>
        <strain evidence="6">ATCC 38088 / NRRL 8126</strain>
    </source>
</reference>
<dbReference type="SUPFAM" id="SSF56112">
    <property type="entry name" value="Protein kinase-like (PK-like)"/>
    <property type="match status" value="1"/>
</dbReference>
<keyword evidence="3" id="KW-0067">ATP-binding</keyword>
<keyword evidence="2" id="KW-0547">Nucleotide-binding</keyword>
<dbReference type="RefSeq" id="XP_003657377.1">
    <property type="nucleotide sequence ID" value="XM_003657329.1"/>
</dbReference>
<dbReference type="STRING" id="578455.G2RGF6"/>
<gene>
    <name evidence="5" type="ORF">THITE_2122994</name>
</gene>
<dbReference type="GO" id="GO:0004674">
    <property type="term" value="F:protein serine/threonine kinase activity"/>
    <property type="evidence" value="ECO:0007669"/>
    <property type="project" value="UniProtKB-KW"/>
</dbReference>
<dbReference type="PANTHER" id="PTHR24055">
    <property type="entry name" value="MITOGEN-ACTIVATED PROTEIN KINASE"/>
    <property type="match status" value="1"/>
</dbReference>
<proteinExistence type="predicted"/>
<dbReference type="Pfam" id="PF00069">
    <property type="entry name" value="Pkinase"/>
    <property type="match status" value="1"/>
</dbReference>
<evidence type="ECO:0000259" key="4">
    <source>
        <dbReference type="PROSITE" id="PS50011"/>
    </source>
</evidence>
<dbReference type="PROSITE" id="PS00108">
    <property type="entry name" value="PROTEIN_KINASE_ST"/>
    <property type="match status" value="1"/>
</dbReference>
<evidence type="ECO:0000313" key="5">
    <source>
        <dbReference type="EMBL" id="AEO71041.1"/>
    </source>
</evidence>
<dbReference type="Proteomes" id="UP000008181">
    <property type="component" value="Chromosome 6"/>
</dbReference>
<accession>G2RGF6</accession>